<evidence type="ECO:0000313" key="1">
    <source>
        <dbReference type="EMBL" id="TMS22527.1"/>
    </source>
</evidence>
<keyword evidence="2" id="KW-1185">Reference proteome</keyword>
<proteinExistence type="predicted"/>
<reference evidence="1" key="1">
    <citation type="submission" date="2018-11" db="EMBL/GenBank/DDBJ databases">
        <title>The sequence and de novo assembly of Larimichthys crocea genome using PacBio and Hi-C technologies.</title>
        <authorList>
            <person name="Xu P."/>
            <person name="Chen B."/>
            <person name="Zhou Z."/>
            <person name="Ke Q."/>
            <person name="Wu Y."/>
            <person name="Bai H."/>
            <person name="Pu F."/>
        </authorList>
    </citation>
    <scope>NUCLEOTIDE SEQUENCE</scope>
    <source>
        <tissue evidence="1">Muscle</tissue>
    </source>
</reference>
<dbReference type="Proteomes" id="UP000793456">
    <property type="component" value="Chromosome II"/>
</dbReference>
<sequence length="134" mass="15451">MAHVGFCTCLITAEEEKKHRLTEEQPKTVTTKKNKLSTTSAQRVLFYMHSVDQCTQSLKKSTHCFHLQLLTPRHFKYTATRGRWSPNSFRFSILGSKVKQESLISTRKSEKQKIQNSVDCAFDYFRVNLEGSSS</sequence>
<name>A0ACD3RT57_LARCR</name>
<organism evidence="1 2">
    <name type="scientific">Larimichthys crocea</name>
    <name type="common">Large yellow croaker</name>
    <name type="synonym">Pseudosciaena crocea</name>
    <dbReference type="NCBI Taxonomy" id="215358"/>
    <lineage>
        <taxon>Eukaryota</taxon>
        <taxon>Metazoa</taxon>
        <taxon>Chordata</taxon>
        <taxon>Craniata</taxon>
        <taxon>Vertebrata</taxon>
        <taxon>Euteleostomi</taxon>
        <taxon>Actinopterygii</taxon>
        <taxon>Neopterygii</taxon>
        <taxon>Teleostei</taxon>
        <taxon>Neoteleostei</taxon>
        <taxon>Acanthomorphata</taxon>
        <taxon>Eupercaria</taxon>
        <taxon>Sciaenidae</taxon>
        <taxon>Larimichthys</taxon>
    </lineage>
</organism>
<protein>
    <submittedName>
        <fullName evidence="1">Uncharacterized protein</fullName>
    </submittedName>
</protein>
<gene>
    <name evidence="1" type="ORF">E3U43_012792</name>
</gene>
<dbReference type="EMBL" id="CM011675">
    <property type="protein sequence ID" value="TMS22527.1"/>
    <property type="molecule type" value="Genomic_DNA"/>
</dbReference>
<evidence type="ECO:0000313" key="2">
    <source>
        <dbReference type="Proteomes" id="UP000793456"/>
    </source>
</evidence>
<comment type="caution">
    <text evidence="1">The sequence shown here is derived from an EMBL/GenBank/DDBJ whole genome shotgun (WGS) entry which is preliminary data.</text>
</comment>
<accession>A0ACD3RT57</accession>